<feature type="compositionally biased region" description="Basic and acidic residues" evidence="1">
    <location>
        <begin position="175"/>
        <end position="184"/>
    </location>
</feature>
<feature type="compositionally biased region" description="Basic and acidic residues" evidence="1">
    <location>
        <begin position="72"/>
        <end position="82"/>
    </location>
</feature>
<evidence type="ECO:0000313" key="2">
    <source>
        <dbReference type="EMBL" id="KAH0943879.1"/>
    </source>
</evidence>
<name>A0ABQ8EQB3_BRANA</name>
<evidence type="ECO:0000313" key="3">
    <source>
        <dbReference type="Proteomes" id="UP000824890"/>
    </source>
</evidence>
<feature type="compositionally biased region" description="Basic residues" evidence="1">
    <location>
        <begin position="281"/>
        <end position="292"/>
    </location>
</feature>
<comment type="caution">
    <text evidence="2">The sequence shown here is derived from an EMBL/GenBank/DDBJ whole genome shotgun (WGS) entry which is preliminary data.</text>
</comment>
<reference evidence="2 3" key="1">
    <citation type="submission" date="2021-05" db="EMBL/GenBank/DDBJ databases">
        <title>Genome Assembly of Synthetic Allotetraploid Brassica napus Reveals Homoeologous Exchanges between Subgenomes.</title>
        <authorList>
            <person name="Davis J.T."/>
        </authorList>
    </citation>
    <scope>NUCLEOTIDE SEQUENCE [LARGE SCALE GENOMIC DNA]</scope>
    <source>
        <strain evidence="3">cv. Da-Ae</strain>
        <tissue evidence="2">Seedling</tissue>
    </source>
</reference>
<feature type="region of interest" description="Disordered" evidence="1">
    <location>
        <begin position="277"/>
        <end position="301"/>
    </location>
</feature>
<gene>
    <name evidence="2" type="ORF">HID58_003516</name>
</gene>
<dbReference type="Proteomes" id="UP000824890">
    <property type="component" value="Unassembled WGS sequence"/>
</dbReference>
<organism evidence="2 3">
    <name type="scientific">Brassica napus</name>
    <name type="common">Rape</name>
    <dbReference type="NCBI Taxonomy" id="3708"/>
    <lineage>
        <taxon>Eukaryota</taxon>
        <taxon>Viridiplantae</taxon>
        <taxon>Streptophyta</taxon>
        <taxon>Embryophyta</taxon>
        <taxon>Tracheophyta</taxon>
        <taxon>Spermatophyta</taxon>
        <taxon>Magnoliopsida</taxon>
        <taxon>eudicotyledons</taxon>
        <taxon>Gunneridae</taxon>
        <taxon>Pentapetalae</taxon>
        <taxon>rosids</taxon>
        <taxon>malvids</taxon>
        <taxon>Brassicales</taxon>
        <taxon>Brassicaceae</taxon>
        <taxon>Brassiceae</taxon>
        <taxon>Brassica</taxon>
    </lineage>
</organism>
<dbReference type="EMBL" id="JAGKQM010000001">
    <property type="protein sequence ID" value="KAH0943879.1"/>
    <property type="molecule type" value="Genomic_DNA"/>
</dbReference>
<sequence>MKTLEEKMTEPTLSWNLQKESIGIKEPEEVTKLCISTYNATNSRTINNSKPYKTHDLHGVEAGGNGRNRPHTKSEGSTRLKESQLTSLGSHKQSNDLRTRRGRALKTGESYDEGERLQTPRRLNYGTAQDPLPICEEEELTGTESTKHTAVQRDRSSNRVNLHDGLYIVYLQETEKRNPHKPVDSKPTTKGLENGEAATLSIPDEPYAPRSDPDLRKDTLLREISDWHHQSLQLATPRFSSSGLTDARHCRCKSPVNQRNQRRKACRYRWRGEGWRTEAKGRKKKKKKKKRRGGEEERNSKLAVDLLHRNRIVMLAALG</sequence>
<feature type="region of interest" description="Disordered" evidence="1">
    <location>
        <begin position="175"/>
        <end position="212"/>
    </location>
</feature>
<proteinExistence type="predicted"/>
<keyword evidence="3" id="KW-1185">Reference proteome</keyword>
<evidence type="ECO:0000256" key="1">
    <source>
        <dbReference type="SAM" id="MobiDB-lite"/>
    </source>
</evidence>
<protein>
    <submittedName>
        <fullName evidence="2">Uncharacterized protein</fullName>
    </submittedName>
</protein>
<feature type="region of interest" description="Disordered" evidence="1">
    <location>
        <begin position="43"/>
        <end position="115"/>
    </location>
</feature>
<accession>A0ABQ8EQB3</accession>
<feature type="compositionally biased region" description="Polar residues" evidence="1">
    <location>
        <begin position="83"/>
        <end position="92"/>
    </location>
</feature>